<keyword evidence="14 15" id="KW-0472">Membrane</keyword>
<evidence type="ECO:0000256" key="5">
    <source>
        <dbReference type="ARBA" id="ARBA00022553"/>
    </source>
</evidence>
<dbReference type="GO" id="GO:0005886">
    <property type="term" value="C:plasma membrane"/>
    <property type="evidence" value="ECO:0007669"/>
    <property type="project" value="UniProtKB-SubCell"/>
</dbReference>
<evidence type="ECO:0000256" key="6">
    <source>
        <dbReference type="ARBA" id="ARBA00022692"/>
    </source>
</evidence>
<dbReference type="SFLD" id="SFLDS00003">
    <property type="entry name" value="Haloacid_Dehalogenase"/>
    <property type="match status" value="1"/>
</dbReference>
<dbReference type="GO" id="GO:0055070">
    <property type="term" value="P:copper ion homeostasis"/>
    <property type="evidence" value="ECO:0007669"/>
    <property type="project" value="TreeGrafter"/>
</dbReference>
<evidence type="ECO:0000256" key="14">
    <source>
        <dbReference type="ARBA" id="ARBA00023136"/>
    </source>
</evidence>
<evidence type="ECO:0000256" key="1">
    <source>
        <dbReference type="ARBA" id="ARBA00004651"/>
    </source>
</evidence>
<feature type="transmembrane region" description="Helical" evidence="15">
    <location>
        <begin position="390"/>
        <end position="413"/>
    </location>
</feature>
<dbReference type="InterPro" id="IPR027256">
    <property type="entry name" value="P-typ_ATPase_IB"/>
</dbReference>
<feature type="domain" description="HMA" evidence="16">
    <location>
        <begin position="23"/>
        <end position="89"/>
    </location>
</feature>
<dbReference type="OrthoDB" id="8552908at2"/>
<dbReference type="PRINTS" id="PR00119">
    <property type="entry name" value="CATATPASE"/>
</dbReference>
<accession>A0A6M4A0X5</accession>
<dbReference type="Proteomes" id="UP000274350">
    <property type="component" value="Chromosome"/>
</dbReference>
<evidence type="ECO:0000256" key="12">
    <source>
        <dbReference type="ARBA" id="ARBA00022989"/>
    </source>
</evidence>
<dbReference type="InterPro" id="IPR036412">
    <property type="entry name" value="HAD-like_sf"/>
</dbReference>
<dbReference type="InterPro" id="IPR018303">
    <property type="entry name" value="ATPase_P-typ_P_site"/>
</dbReference>
<dbReference type="InterPro" id="IPR023299">
    <property type="entry name" value="ATPase_P-typ_cyto_dom_N"/>
</dbReference>
<dbReference type="PANTHER" id="PTHR43520:SF5">
    <property type="entry name" value="CATION-TRANSPORTING P-TYPE ATPASE-RELATED"/>
    <property type="match status" value="1"/>
</dbReference>
<evidence type="ECO:0000256" key="4">
    <source>
        <dbReference type="ARBA" id="ARBA00022475"/>
    </source>
</evidence>
<dbReference type="GO" id="GO:0005524">
    <property type="term" value="F:ATP binding"/>
    <property type="evidence" value="ECO:0007669"/>
    <property type="project" value="UniProtKB-UniRule"/>
</dbReference>
<dbReference type="FunFam" id="2.70.150.10:FF:000002">
    <property type="entry name" value="Copper-transporting ATPase 1, putative"/>
    <property type="match status" value="1"/>
</dbReference>
<dbReference type="InterPro" id="IPR001757">
    <property type="entry name" value="P_typ_ATPase"/>
</dbReference>
<keyword evidence="12 15" id="KW-1133">Transmembrane helix</keyword>
<dbReference type="GO" id="GO:0005507">
    <property type="term" value="F:copper ion binding"/>
    <property type="evidence" value="ECO:0007669"/>
    <property type="project" value="TreeGrafter"/>
</dbReference>
<evidence type="ECO:0000256" key="13">
    <source>
        <dbReference type="ARBA" id="ARBA00023065"/>
    </source>
</evidence>
<feature type="transmembrane region" description="Helical" evidence="15">
    <location>
        <begin position="706"/>
        <end position="725"/>
    </location>
</feature>
<evidence type="ECO:0000256" key="7">
    <source>
        <dbReference type="ARBA" id="ARBA00022723"/>
    </source>
</evidence>
<dbReference type="NCBIfam" id="TIGR01512">
    <property type="entry name" value="ATPase-IB2_Cd"/>
    <property type="match status" value="1"/>
</dbReference>
<keyword evidence="6 15" id="KW-0812">Transmembrane</keyword>
<dbReference type="SFLD" id="SFLDF00027">
    <property type="entry name" value="p-type_atpase"/>
    <property type="match status" value="1"/>
</dbReference>
<dbReference type="InterPro" id="IPR023214">
    <property type="entry name" value="HAD_sf"/>
</dbReference>
<dbReference type="PROSITE" id="PS01229">
    <property type="entry name" value="COF_2"/>
    <property type="match status" value="1"/>
</dbReference>
<evidence type="ECO:0000313" key="18">
    <source>
        <dbReference type="Proteomes" id="UP000274350"/>
    </source>
</evidence>
<dbReference type="Gene3D" id="3.30.70.100">
    <property type="match status" value="1"/>
</dbReference>
<dbReference type="InterPro" id="IPR044492">
    <property type="entry name" value="P_typ_ATPase_HD_dom"/>
</dbReference>
<organism evidence="17 18">
    <name type="scientific">Undibacterium piscinae</name>
    <dbReference type="NCBI Taxonomy" id="2495591"/>
    <lineage>
        <taxon>Bacteria</taxon>
        <taxon>Pseudomonadati</taxon>
        <taxon>Pseudomonadota</taxon>
        <taxon>Betaproteobacteria</taxon>
        <taxon>Burkholderiales</taxon>
        <taxon>Oxalobacteraceae</taxon>
        <taxon>Undibacterium</taxon>
    </lineage>
</organism>
<dbReference type="NCBIfam" id="TIGR01525">
    <property type="entry name" value="ATPase-IB_hvy"/>
    <property type="match status" value="1"/>
</dbReference>
<keyword evidence="18" id="KW-1185">Reference proteome</keyword>
<proteinExistence type="inferred from homology"/>
<feature type="transmembrane region" description="Helical" evidence="15">
    <location>
        <begin position="149"/>
        <end position="167"/>
    </location>
</feature>
<dbReference type="PROSITE" id="PS50846">
    <property type="entry name" value="HMA_2"/>
    <property type="match status" value="1"/>
</dbReference>
<keyword evidence="3" id="KW-0813">Transport</keyword>
<feature type="transmembrane region" description="Helical" evidence="15">
    <location>
        <begin position="731"/>
        <end position="750"/>
    </location>
</feature>
<feature type="transmembrane region" description="Helical" evidence="15">
    <location>
        <begin position="107"/>
        <end position="129"/>
    </location>
</feature>
<sequence>MTVAYEDAVNGKDNLATGVELDQKEKLSLSGMRCAACAQLIEFRVRQLPGVTSFNINTASHKADVSWQGSRISLQKIITSIVDLGYAAFPAHQSLDQYEQRENKMALWRLFIAAFAMMQIMMYAFPAYLVPVPQVDGDLTPDLDRLLKLASLIITIPVICFSSLPFFRSALRDIRNRHVGMDVPVSLGILLTFFASIWATFMGGAVYYDSAVMFVSLLLAARYIEAGVQRKTTAALRVLTRLAPMQAQRLIAYPDNRLTEQVDVQILQVGDFLLVAAGEQIPADGVVLEGQSECDESLMTGESLPVAKSKGDKLIAGALNINGALLMQAEQVGIQTQLSSLVCMMEQAATEKPALVLLADKHASRFLLVILCIALLSAVVWWQIDSSRALWIAVSVIVVTCPCALSLATPGVMSAAIGQLAKQGVLVAKGGAIETLARATHVVFDKTGTLTYGKLKLADTVFFGAEPGAISLSETEANAISLALSSNSMHPASKAIADALATSVPMTSVINGFADFNEVAGGGIEARLNGKLFRLGRLDFAQALHGKNFDIPAHLSGMTISVLADENGVIVLYALQDSLREDARDAIASIQKLGLKTMLLSGDRSDVVRQVAFDCGISNSQGGLSPADKHDAVKRLQADGAIVVMVGDGMNDGPVLALADVSIAMGQGAPISQSRSDLLLMSNRLPDLAYAVTVARTSLTLIRQNLGWAILYNLIAVPAAVTGFLEPWHAALGMSLSSLLVVLNGLRLLALKRQERQDLLISTLD</sequence>
<evidence type="ECO:0000313" key="17">
    <source>
        <dbReference type="EMBL" id="QJQ04845.1"/>
    </source>
</evidence>
<keyword evidence="11" id="KW-1278">Translocase</keyword>
<comment type="similarity">
    <text evidence="2 15">Belongs to the cation transport ATPase (P-type) (TC 3.A.3) family. Type IB subfamily.</text>
</comment>
<dbReference type="FunFam" id="3.30.70.100:FF:000001">
    <property type="entry name" value="ATPase copper transporting beta"/>
    <property type="match status" value="1"/>
</dbReference>
<dbReference type="AlphaFoldDB" id="A0A6M4A0X5"/>
<keyword evidence="5" id="KW-0597">Phosphoprotein</keyword>
<feature type="transmembrane region" description="Helical" evidence="15">
    <location>
        <begin position="205"/>
        <end position="224"/>
    </location>
</feature>
<dbReference type="NCBIfam" id="TIGR01511">
    <property type="entry name" value="ATPase-IB1_Cu"/>
    <property type="match status" value="1"/>
</dbReference>
<dbReference type="InterPro" id="IPR008250">
    <property type="entry name" value="ATPase_P-typ_transduc_dom_A_sf"/>
</dbReference>
<evidence type="ECO:0000259" key="16">
    <source>
        <dbReference type="PROSITE" id="PS50846"/>
    </source>
</evidence>
<evidence type="ECO:0000256" key="9">
    <source>
        <dbReference type="ARBA" id="ARBA00022840"/>
    </source>
</evidence>
<keyword evidence="8 15" id="KW-0547">Nucleotide-binding</keyword>
<dbReference type="PANTHER" id="PTHR43520">
    <property type="entry name" value="ATP7, ISOFORM B"/>
    <property type="match status" value="1"/>
</dbReference>
<dbReference type="SUPFAM" id="SSF56784">
    <property type="entry name" value="HAD-like"/>
    <property type="match status" value="1"/>
</dbReference>
<dbReference type="InterPro" id="IPR059000">
    <property type="entry name" value="ATPase_P-type_domA"/>
</dbReference>
<keyword evidence="10" id="KW-0460">Magnesium</keyword>
<dbReference type="CDD" id="cd02079">
    <property type="entry name" value="P-type_ATPase_HM"/>
    <property type="match status" value="1"/>
</dbReference>
<dbReference type="Gene3D" id="3.40.50.1000">
    <property type="entry name" value="HAD superfamily/HAD-like"/>
    <property type="match status" value="1"/>
</dbReference>
<dbReference type="SUPFAM" id="SSF81665">
    <property type="entry name" value="Calcium ATPase, transmembrane domain M"/>
    <property type="match status" value="1"/>
</dbReference>
<dbReference type="EMBL" id="CP051152">
    <property type="protein sequence ID" value="QJQ04845.1"/>
    <property type="molecule type" value="Genomic_DNA"/>
</dbReference>
<dbReference type="SUPFAM" id="SSF81653">
    <property type="entry name" value="Calcium ATPase, transduction domain A"/>
    <property type="match status" value="1"/>
</dbReference>
<keyword evidence="9 15" id="KW-0067">ATP-binding</keyword>
<comment type="subcellular location">
    <subcellularLocation>
        <location evidence="1">Cell membrane</location>
        <topology evidence="1">Multi-pass membrane protein</topology>
    </subcellularLocation>
</comment>
<dbReference type="PROSITE" id="PS00154">
    <property type="entry name" value="ATPASE_E1_E2"/>
    <property type="match status" value="1"/>
</dbReference>
<evidence type="ECO:0000256" key="3">
    <source>
        <dbReference type="ARBA" id="ARBA00022448"/>
    </source>
</evidence>
<evidence type="ECO:0000256" key="15">
    <source>
        <dbReference type="RuleBase" id="RU362081"/>
    </source>
</evidence>
<keyword evidence="7 15" id="KW-0479">Metal-binding</keyword>
<dbReference type="CDD" id="cd00371">
    <property type="entry name" value="HMA"/>
    <property type="match status" value="1"/>
</dbReference>
<reference evidence="17 18" key="1">
    <citation type="journal article" date="2019" name="Int. J. Syst. Evol. Microbiol.">
        <title>Undibacterium piscinae sp. nov., isolated from Korean shiner intestine.</title>
        <authorList>
            <person name="Lee S.Y."/>
            <person name="Kang W."/>
            <person name="Kim P.S."/>
            <person name="Kim H.S."/>
            <person name="Sung H."/>
            <person name="Shin N.R."/>
            <person name="Whon T.W."/>
            <person name="Yun J.H."/>
            <person name="Lee J.Y."/>
            <person name="Lee J.Y."/>
            <person name="Jung M.J."/>
            <person name="Jeong Y.S."/>
            <person name="Tak E.J."/>
            <person name="Han J.E."/>
            <person name="Hyun D.W."/>
            <person name="Kang M.S."/>
            <person name="Lee K.E."/>
            <person name="Lee B.H."/>
            <person name="Bae J.W."/>
        </authorList>
    </citation>
    <scope>NUCLEOTIDE SEQUENCE [LARGE SCALE GENOMIC DNA]</scope>
    <source>
        <strain evidence="17 18">S11R28</strain>
    </source>
</reference>
<dbReference type="NCBIfam" id="TIGR01494">
    <property type="entry name" value="ATPase_P-type"/>
    <property type="match status" value="2"/>
</dbReference>
<dbReference type="SFLD" id="SFLDG00002">
    <property type="entry name" value="C1.7:_P-type_atpase_like"/>
    <property type="match status" value="1"/>
</dbReference>
<evidence type="ECO:0000256" key="10">
    <source>
        <dbReference type="ARBA" id="ARBA00022842"/>
    </source>
</evidence>
<dbReference type="GO" id="GO:0043682">
    <property type="term" value="F:P-type divalent copper transporter activity"/>
    <property type="evidence" value="ECO:0007669"/>
    <property type="project" value="TreeGrafter"/>
</dbReference>
<dbReference type="Pfam" id="PF00122">
    <property type="entry name" value="E1-E2_ATPase"/>
    <property type="match status" value="1"/>
</dbReference>
<dbReference type="Gene3D" id="3.40.1110.10">
    <property type="entry name" value="Calcium-transporting ATPase, cytoplasmic domain N"/>
    <property type="match status" value="1"/>
</dbReference>
<dbReference type="InterPro" id="IPR036163">
    <property type="entry name" value="HMA_dom_sf"/>
</dbReference>
<name>A0A6M4A0X5_9BURK</name>
<feature type="transmembrane region" description="Helical" evidence="15">
    <location>
        <begin position="179"/>
        <end position="199"/>
    </location>
</feature>
<dbReference type="InterPro" id="IPR006121">
    <property type="entry name" value="HMA_dom"/>
</dbReference>
<feature type="transmembrane region" description="Helical" evidence="15">
    <location>
        <begin position="366"/>
        <end position="384"/>
    </location>
</feature>
<dbReference type="GO" id="GO:0016887">
    <property type="term" value="F:ATP hydrolysis activity"/>
    <property type="evidence" value="ECO:0007669"/>
    <property type="project" value="InterPro"/>
</dbReference>
<dbReference type="SUPFAM" id="SSF55008">
    <property type="entry name" value="HMA, heavy metal-associated domain"/>
    <property type="match status" value="1"/>
</dbReference>
<evidence type="ECO:0000256" key="2">
    <source>
        <dbReference type="ARBA" id="ARBA00006024"/>
    </source>
</evidence>
<dbReference type="Pfam" id="PF00702">
    <property type="entry name" value="Hydrolase"/>
    <property type="match status" value="1"/>
</dbReference>
<dbReference type="Gene3D" id="2.70.150.10">
    <property type="entry name" value="Calcium-transporting ATPase, cytoplasmic transduction domain A"/>
    <property type="match status" value="1"/>
</dbReference>
<evidence type="ECO:0000256" key="11">
    <source>
        <dbReference type="ARBA" id="ARBA00022967"/>
    </source>
</evidence>
<evidence type="ECO:0000256" key="8">
    <source>
        <dbReference type="ARBA" id="ARBA00022741"/>
    </source>
</evidence>
<gene>
    <name evidence="17" type="primary">cadA</name>
    <name evidence="17" type="ORF">EJG51_002110</name>
</gene>
<dbReference type="InterPro" id="IPR023298">
    <property type="entry name" value="ATPase_P-typ_TM_dom_sf"/>
</dbReference>
<keyword evidence="13" id="KW-0406">Ion transport</keyword>
<keyword evidence="4 15" id="KW-1003">Cell membrane</keyword>
<protein>
    <submittedName>
        <fullName evidence="17">Cadmium-translocating P-type ATPase</fullName>
    </submittedName>
</protein>
<dbReference type="Pfam" id="PF00403">
    <property type="entry name" value="HMA"/>
    <property type="match status" value="1"/>
</dbReference>
<dbReference type="KEGG" id="upi:EJG51_002110"/>